<evidence type="ECO:0000313" key="2">
    <source>
        <dbReference type="EMBL" id="KAK9954283.1"/>
    </source>
</evidence>
<accession>A0AAW1Z0F4</accession>
<feature type="compositionally biased region" description="Basic and acidic residues" evidence="1">
    <location>
        <begin position="65"/>
        <end position="74"/>
    </location>
</feature>
<feature type="compositionally biased region" description="Basic and acidic residues" evidence="1">
    <location>
        <begin position="89"/>
        <end position="110"/>
    </location>
</feature>
<organism evidence="2 3">
    <name type="scientific">Culter alburnus</name>
    <name type="common">Topmouth culter</name>
    <dbReference type="NCBI Taxonomy" id="194366"/>
    <lineage>
        <taxon>Eukaryota</taxon>
        <taxon>Metazoa</taxon>
        <taxon>Chordata</taxon>
        <taxon>Craniata</taxon>
        <taxon>Vertebrata</taxon>
        <taxon>Euteleostomi</taxon>
        <taxon>Actinopterygii</taxon>
        <taxon>Neopterygii</taxon>
        <taxon>Teleostei</taxon>
        <taxon>Ostariophysi</taxon>
        <taxon>Cypriniformes</taxon>
        <taxon>Xenocyprididae</taxon>
        <taxon>Xenocypridinae</taxon>
        <taxon>Culter</taxon>
    </lineage>
</organism>
<protein>
    <submittedName>
        <fullName evidence="2">Uncharacterized protein</fullName>
    </submittedName>
</protein>
<evidence type="ECO:0000313" key="3">
    <source>
        <dbReference type="Proteomes" id="UP001479290"/>
    </source>
</evidence>
<sequence>MLRLLLYSWCRSRLVVRSGGIICMQRNVSTPTIPSNFRYSNKSLQITGRAGSAADAPRERRRQAGGRERARGEGEEGSAARSVCGVGASERRGGKRSLEGEGVGTERERKRIDTYIGLYAHTIARRDWSRVGRPCQPQPPPDPLQTCSDLPPPPPAPYLDAQTPAQGGER</sequence>
<feature type="region of interest" description="Disordered" evidence="1">
    <location>
        <begin position="126"/>
        <end position="170"/>
    </location>
</feature>
<feature type="region of interest" description="Disordered" evidence="1">
    <location>
        <begin position="48"/>
        <end position="110"/>
    </location>
</feature>
<name>A0AAW1Z0F4_CULAL</name>
<dbReference type="AlphaFoldDB" id="A0AAW1Z0F4"/>
<gene>
    <name evidence="2" type="ORF">ABG768_016365</name>
</gene>
<proteinExistence type="predicted"/>
<dbReference type="Proteomes" id="UP001479290">
    <property type="component" value="Unassembled WGS sequence"/>
</dbReference>
<evidence type="ECO:0000256" key="1">
    <source>
        <dbReference type="SAM" id="MobiDB-lite"/>
    </source>
</evidence>
<keyword evidence="3" id="KW-1185">Reference proteome</keyword>
<reference evidence="2 3" key="1">
    <citation type="submission" date="2024-05" db="EMBL/GenBank/DDBJ databases">
        <title>A high-quality chromosomal-level genome assembly of Topmouth culter (Culter alburnus).</title>
        <authorList>
            <person name="Zhao H."/>
        </authorList>
    </citation>
    <scope>NUCLEOTIDE SEQUENCE [LARGE SCALE GENOMIC DNA]</scope>
    <source>
        <strain evidence="2">CATC2023</strain>
        <tissue evidence="2">Muscle</tissue>
    </source>
</reference>
<dbReference type="EMBL" id="JAWDJR010000022">
    <property type="protein sequence ID" value="KAK9954283.1"/>
    <property type="molecule type" value="Genomic_DNA"/>
</dbReference>
<comment type="caution">
    <text evidence="2">The sequence shown here is derived from an EMBL/GenBank/DDBJ whole genome shotgun (WGS) entry which is preliminary data.</text>
</comment>